<organism evidence="1 2">
    <name type="scientific">Pistacia atlantica</name>
    <dbReference type="NCBI Taxonomy" id="434234"/>
    <lineage>
        <taxon>Eukaryota</taxon>
        <taxon>Viridiplantae</taxon>
        <taxon>Streptophyta</taxon>
        <taxon>Embryophyta</taxon>
        <taxon>Tracheophyta</taxon>
        <taxon>Spermatophyta</taxon>
        <taxon>Magnoliopsida</taxon>
        <taxon>eudicotyledons</taxon>
        <taxon>Gunneridae</taxon>
        <taxon>Pentapetalae</taxon>
        <taxon>rosids</taxon>
        <taxon>malvids</taxon>
        <taxon>Sapindales</taxon>
        <taxon>Anacardiaceae</taxon>
        <taxon>Pistacia</taxon>
    </lineage>
</organism>
<reference evidence="2" key="1">
    <citation type="journal article" date="2023" name="G3 (Bethesda)">
        <title>Genome assembly and association tests identify interacting loci associated with vigor, precocity, and sex in interspecific pistachio rootstocks.</title>
        <authorList>
            <person name="Palmer W."/>
            <person name="Jacygrad E."/>
            <person name="Sagayaradj S."/>
            <person name="Cavanaugh K."/>
            <person name="Han R."/>
            <person name="Bertier L."/>
            <person name="Beede B."/>
            <person name="Kafkas S."/>
            <person name="Golino D."/>
            <person name="Preece J."/>
            <person name="Michelmore R."/>
        </authorList>
    </citation>
    <scope>NUCLEOTIDE SEQUENCE [LARGE SCALE GENOMIC DNA]</scope>
</reference>
<gene>
    <name evidence="1" type="ORF">Patl1_07158</name>
</gene>
<keyword evidence="2" id="KW-1185">Reference proteome</keyword>
<evidence type="ECO:0000313" key="2">
    <source>
        <dbReference type="Proteomes" id="UP001164250"/>
    </source>
</evidence>
<dbReference type="EMBL" id="CM047906">
    <property type="protein sequence ID" value="KAJ0087358.1"/>
    <property type="molecule type" value="Genomic_DNA"/>
</dbReference>
<comment type="caution">
    <text evidence="1">The sequence shown here is derived from an EMBL/GenBank/DDBJ whole genome shotgun (WGS) entry which is preliminary data.</text>
</comment>
<name>A0ACC1AL48_9ROSI</name>
<dbReference type="Proteomes" id="UP001164250">
    <property type="component" value="Chromosome 10"/>
</dbReference>
<evidence type="ECO:0000313" key="1">
    <source>
        <dbReference type="EMBL" id="KAJ0087358.1"/>
    </source>
</evidence>
<accession>A0ACC1AL48</accession>
<sequence length="112" mass="12523">MRRSLPKLNSIWMHLSESLFQKGHLLDAIVKSQADITPCLSETRKVLNAMQQYSRNRRLGGARVVATAVVPDDVGKIKDVIQRWYDIDGMDLILTLGGTGFTPRDVTPEATK</sequence>
<proteinExistence type="predicted"/>
<protein>
    <submittedName>
        <fullName evidence="1">Uncharacterized protein</fullName>
    </submittedName>
</protein>